<organism evidence="9 10">
    <name type="scientific">Pseudomonas salmasensis</name>
    <dbReference type="NCBI Taxonomy" id="2745514"/>
    <lineage>
        <taxon>Bacteria</taxon>
        <taxon>Pseudomonadati</taxon>
        <taxon>Pseudomonadota</taxon>
        <taxon>Gammaproteobacteria</taxon>
        <taxon>Pseudomonadales</taxon>
        <taxon>Pseudomonadaceae</taxon>
        <taxon>Pseudomonas</taxon>
    </lineage>
</organism>
<evidence type="ECO:0000256" key="1">
    <source>
        <dbReference type="ARBA" id="ARBA00000900"/>
    </source>
</evidence>
<keyword evidence="5" id="KW-0843">Virulence</keyword>
<dbReference type="InterPro" id="IPR032675">
    <property type="entry name" value="LRR_dom_sf"/>
</dbReference>
<feature type="region of interest" description="Disordered" evidence="7">
    <location>
        <begin position="1725"/>
        <end position="1747"/>
    </location>
</feature>
<dbReference type="Pfam" id="PF20178">
    <property type="entry name" value="ToxA_N"/>
    <property type="match status" value="1"/>
</dbReference>
<evidence type="ECO:0000256" key="6">
    <source>
        <dbReference type="PROSITE-ProRule" id="PRU01398"/>
    </source>
</evidence>
<protein>
    <recommendedName>
        <fullName evidence="2">RING-type E3 ubiquitin transferase</fullName>
        <ecNumber evidence="2">2.3.2.27</ecNumber>
    </recommendedName>
</protein>
<dbReference type="InterPro" id="IPR046673">
    <property type="entry name" value="ToxA_N"/>
</dbReference>
<comment type="caution">
    <text evidence="9">The sequence shown here is derived from an EMBL/GenBank/DDBJ whole genome shotgun (WGS) entry which is preliminary data.</text>
</comment>
<dbReference type="PANTHER" id="PTHR48051">
    <property type="match status" value="1"/>
</dbReference>
<accession>A0ABU5FMT1</accession>
<keyword evidence="3" id="KW-0433">Leucine-rich repeat</keyword>
<dbReference type="InterPro" id="IPR050216">
    <property type="entry name" value="LRR_domain-containing"/>
</dbReference>
<feature type="domain" description="NEL" evidence="8">
    <location>
        <begin position="1379"/>
        <end position="1698"/>
    </location>
</feature>
<dbReference type="EC" id="2.3.2.27" evidence="2"/>
<comment type="similarity">
    <text evidence="6">Belongs to the LRR-containing bacterial E3 ligase family.</text>
</comment>
<dbReference type="RefSeq" id="WP_320748623.1">
    <property type="nucleotide sequence ID" value="NZ_JAXGGE010000001.1"/>
</dbReference>
<keyword evidence="4" id="KW-0677">Repeat</keyword>
<keyword evidence="6" id="KW-0832">Ubl conjugation</keyword>
<comment type="catalytic activity">
    <reaction evidence="1">
        <text>S-ubiquitinyl-[E2 ubiquitin-conjugating enzyme]-L-cysteine + [acceptor protein]-L-lysine = [E2 ubiquitin-conjugating enzyme]-L-cysteine + N(6)-ubiquitinyl-[acceptor protein]-L-lysine.</text>
        <dbReference type="EC" id="2.3.2.27"/>
    </reaction>
</comment>
<dbReference type="SUPFAM" id="SSF52058">
    <property type="entry name" value="L domain-like"/>
    <property type="match status" value="1"/>
</dbReference>
<keyword evidence="6" id="KW-0833">Ubl conjugation pathway</keyword>
<feature type="active site" description="Glycyl thioester intermediate" evidence="6">
    <location>
        <position position="1470"/>
    </location>
</feature>
<dbReference type="InterPro" id="IPR029487">
    <property type="entry name" value="NEL_dom"/>
</dbReference>
<dbReference type="Pfam" id="PF14496">
    <property type="entry name" value="NEL"/>
    <property type="match status" value="1"/>
</dbReference>
<evidence type="ECO:0000256" key="4">
    <source>
        <dbReference type="ARBA" id="ARBA00022737"/>
    </source>
</evidence>
<evidence type="ECO:0000256" key="3">
    <source>
        <dbReference type="ARBA" id="ARBA00022614"/>
    </source>
</evidence>
<feature type="region of interest" description="Disordered" evidence="7">
    <location>
        <begin position="1674"/>
        <end position="1693"/>
    </location>
</feature>
<evidence type="ECO:0000256" key="2">
    <source>
        <dbReference type="ARBA" id="ARBA00012483"/>
    </source>
</evidence>
<keyword evidence="6" id="KW-0808">Transferase</keyword>
<gene>
    <name evidence="9" type="ORF">SO486_21490</name>
</gene>
<evidence type="ECO:0000313" key="10">
    <source>
        <dbReference type="Proteomes" id="UP001277967"/>
    </source>
</evidence>
<keyword evidence="6" id="KW-1035">Host cytoplasm</keyword>
<sequence length="1747" mass="195758">MPDFQVTDPATPPPGEQGQHYELIKQAIPTCQVNSSPSRRKALKDTPPAIPRWYDAASQARKDQLNVLLDARCDSLNELEKTFSHIRSEQAFAQPLLEAKLKAIGHELDVNQTWLRLYVPAEDAFGVKTAGFKVKTFSLLHAALGNFERRETAQGYFDSASGFITAPDIRNHFERHTTTLKIHDFTQLCRDLDLGKQYQAHLRAQLKPDDAKSQAELRERYTRHQKAAFKAAAYLAWLKGDIDDSDHALLMRVAAGEKHILSDGKPIGYRSLSLINLHLHDCLVIDACAKPGYTCWVIVYIPDDPDHPIKRYESFDDFRNDLTDRLKANITQDADRSKGWRATPNQHFFARFVADKDRAYYYQRLTELVLDAPPQPFGAQALRSEWGRLLTSPSFSTPSTLGEPQPRVRVPVSAPEFKVRAHTLVDLWQVPDLWTYRLGSLRARLFENARHRAVSTADVDEASRSLRAAHYMSIGLFGLNLVAMAVPPLGVVMAVAMAGQMLYEVIEGVIELSEGDREAGWAHITDVVENLATLAVQATVVHFTVSPFIEQLKAVTLPSGKTRLWKPDLSAYEHTASLPSVAADEQGLHRHNGQTVLPLEGKRYAVQQDPLTEQYRILHPTRAEAYQPILKSNGTGLWNHEVERPHTWEGATLMRRLGAMTEGFSDAELEQVRSVADVSEAVLRRVHAEGEPVPAILLDTLRQFRAYRDAVNVAEGIRQGSLSSALCSYAASLAVELPGWPASKAIEAFAGTELSGPSIKYGNRQATAADTVQIHRGELMGGQLPRRIIDAFSEPQRDALVGSYTPRTSEARTKALQLKLEQRAVDVRERLMKSIYVEQQPPSDTAIMLIQRDFSGVPTILAREVLADATPTERDTLNSAKRIPLRLAQKARRAQQQMRLTLAYEGLYLDALAGPDTETLALHTLPALPGWSDNLRLEVREGRFEGPLRASFGPQEASNRKVLARMEDGRYQAFDERGQHLHGLNGFYGALQHALTDAHRNAIGLPHVGQGEQLKGLIKRHAIGRAPLRKALGMSPEKLAFFRPPSVLPGERRGYPLSGRGGTDWERGTRERIRSLYPEITRDEMLALINERGALDLSWLRALEQEYKTLQSTLHKWLSTQPPGMEAFGEQHRKTLRARRKIYAALDDAWRRIGPRHYDRSGRLLGQKIEWLEEDLAQQLRTLPALTADFDHVSYLGIVGTEGSQLTDADVQPLLANFRGLRRLGIEAAQLTRLPSAIEHMPHLQRLHVGGNDIVLTPEDVLRLKDRVHLKELFLDMNPLGLPPDVGRMPRLQTLLLNDTSLEAWPASVFRVPRPQEFILDLRQNPIVRIPEFAPGSDKALIVAKTLLTREELTPELLAQFKLYIEAAGRDPDRQLPKRGALDSQQWKTGYSAQEWPSRQLLWDMLEGAFGSEGFFNLLRALRRSGDATVRGGAGLPELTAKVWRMLEAMGEDAELREQLFLMARDPAACVDAGAQLFNAMGVAVLHWSAYFSEDVDAVRRAVFNLARGKWRLDELGRIAHARVAELLQQGARFPEFDAQGLHIEHYDGAGNVIADIDEVEIYLAYTVPLATRLDLPWQSRSMMFREDYVTTPMVEAAFQRVQLQDHGAQVRDNLLEQPMWTDFLQRAHQADYAPIAEKFDALIDYQAAQAQWAAAANLPERARKALRRTISQAAQRLGRPASESEPGRLMPQQDYDDAFGRINAELITLNQTLTDQAISDIVKTGSTAGPSATPRPVRTTATDRQP</sequence>
<dbReference type="PROSITE" id="PS52053">
    <property type="entry name" value="NEL"/>
    <property type="match status" value="1"/>
</dbReference>
<evidence type="ECO:0000256" key="5">
    <source>
        <dbReference type="ARBA" id="ARBA00023026"/>
    </source>
</evidence>
<reference evidence="9 10" key="1">
    <citation type="submission" date="2023-11" db="EMBL/GenBank/DDBJ databases">
        <title>Genome sequence of Pseudomonas salmasensis Strain SLU99.</title>
        <authorList>
            <person name="Ghadamgahi F."/>
            <person name="Kalyandurg P.B."/>
            <person name="Catara V."/>
            <person name="Vetukuri R."/>
            <person name="Ghosh S."/>
        </authorList>
    </citation>
    <scope>NUCLEOTIDE SEQUENCE [LARGE SCALE GENOMIC DNA]</scope>
    <source>
        <strain evidence="9 10">SLU99</strain>
    </source>
</reference>
<dbReference type="Proteomes" id="UP001277967">
    <property type="component" value="Unassembled WGS sequence"/>
</dbReference>
<evidence type="ECO:0000313" key="9">
    <source>
        <dbReference type="EMBL" id="MDY4302546.1"/>
    </source>
</evidence>
<comment type="PTM">
    <text evidence="6">Ubiquitinated in the presence of host E1 ubiquitin-activating enzyme, E2 ubiquitin-conjugating enzyme and ubiquitin.</text>
</comment>
<name>A0ABU5FMT1_9PSED</name>
<dbReference type="Gene3D" id="1.20.58.360">
    <property type="entry name" value="Shigella T3SS effector IpaH defines"/>
    <property type="match status" value="1"/>
</dbReference>
<keyword evidence="10" id="KW-1185">Reference proteome</keyword>
<evidence type="ECO:0000256" key="7">
    <source>
        <dbReference type="SAM" id="MobiDB-lite"/>
    </source>
</evidence>
<dbReference type="Gene3D" id="3.80.10.10">
    <property type="entry name" value="Ribonuclease Inhibitor"/>
    <property type="match status" value="1"/>
</dbReference>
<evidence type="ECO:0000259" key="8">
    <source>
        <dbReference type="PROSITE" id="PS52053"/>
    </source>
</evidence>
<dbReference type="EMBL" id="JAXGGE010000001">
    <property type="protein sequence ID" value="MDY4302546.1"/>
    <property type="molecule type" value="Genomic_DNA"/>
</dbReference>
<dbReference type="PANTHER" id="PTHR48051:SF1">
    <property type="entry name" value="RAS SUPPRESSOR PROTEIN 1"/>
    <property type="match status" value="1"/>
</dbReference>
<proteinExistence type="inferred from homology"/>
<keyword evidence="6" id="KW-0964">Secreted</keyword>